<evidence type="ECO:0000256" key="5">
    <source>
        <dbReference type="ARBA" id="ARBA00022857"/>
    </source>
</evidence>
<dbReference type="EMBL" id="JAPDFL010000001">
    <property type="protein sequence ID" value="MCW1933567.1"/>
    <property type="molecule type" value="Genomic_DNA"/>
</dbReference>
<dbReference type="InterPro" id="IPR036188">
    <property type="entry name" value="FAD/NAD-bd_sf"/>
</dbReference>
<dbReference type="Proteomes" id="UP001208938">
    <property type="component" value="Unassembled WGS sequence"/>
</dbReference>
<dbReference type="InterPro" id="IPR020946">
    <property type="entry name" value="Flavin_mOase-like"/>
</dbReference>
<comment type="caution">
    <text evidence="8">The sequence shown here is derived from an EMBL/GenBank/DDBJ whole genome shotgun (WGS) entry which is preliminary data.</text>
</comment>
<evidence type="ECO:0000256" key="7">
    <source>
        <dbReference type="ARBA" id="ARBA00023033"/>
    </source>
</evidence>
<keyword evidence="5" id="KW-0521">NADP</keyword>
<keyword evidence="6" id="KW-0560">Oxidoreductase</keyword>
<evidence type="ECO:0000313" key="8">
    <source>
        <dbReference type="EMBL" id="MCW1933567.1"/>
    </source>
</evidence>
<dbReference type="SUPFAM" id="SSF51905">
    <property type="entry name" value="FAD/NAD(P)-binding domain"/>
    <property type="match status" value="2"/>
</dbReference>
<comment type="similarity">
    <text evidence="2">Belongs to the FAD-binding monooxygenase family.</text>
</comment>
<accession>A0ABT3H185</accession>
<reference evidence="8 9" key="1">
    <citation type="submission" date="2022-10" db="EMBL/GenBank/DDBJ databases">
        <title>Pararhodobacter sp. nov., isolated from marine algae.</title>
        <authorList>
            <person name="Choi B.J."/>
            <person name="Kim J.M."/>
            <person name="Lee J.K."/>
            <person name="Choi D.G."/>
            <person name="Jeon C.O."/>
        </authorList>
    </citation>
    <scope>NUCLEOTIDE SEQUENCE [LARGE SCALE GENOMIC DNA]</scope>
    <source>
        <strain evidence="8 9">ZQ420</strain>
    </source>
</reference>
<dbReference type="InterPro" id="IPR050775">
    <property type="entry name" value="FAD-binding_Monooxygenases"/>
</dbReference>
<protein>
    <submittedName>
        <fullName evidence="8">NAD(P)/FAD-dependent oxidoreductase</fullName>
    </submittedName>
</protein>
<comment type="cofactor">
    <cofactor evidence="1">
        <name>FAD</name>
        <dbReference type="ChEBI" id="CHEBI:57692"/>
    </cofactor>
</comment>
<keyword evidence="3" id="KW-0285">Flavoprotein</keyword>
<dbReference type="RefSeq" id="WP_264506460.1">
    <property type="nucleotide sequence ID" value="NZ_JAPDFL010000001.1"/>
</dbReference>
<dbReference type="PANTHER" id="PTHR43098">
    <property type="entry name" value="L-ORNITHINE N(5)-MONOOXYGENASE-RELATED"/>
    <property type="match status" value="1"/>
</dbReference>
<evidence type="ECO:0000313" key="9">
    <source>
        <dbReference type="Proteomes" id="UP001208938"/>
    </source>
</evidence>
<evidence type="ECO:0000256" key="1">
    <source>
        <dbReference type="ARBA" id="ARBA00001974"/>
    </source>
</evidence>
<gene>
    <name evidence="8" type="ORF">OKW52_15210</name>
</gene>
<dbReference type="Pfam" id="PF00743">
    <property type="entry name" value="FMO-like"/>
    <property type="match status" value="1"/>
</dbReference>
<sequence>MTNTGGQTGGATPLDMLIIGQGFGGMYMLHKARGMGLSVRAIEAGDNVGGVWYWNRYPGARCDVMSIDYCYSFSNEIMQDWTWSEQFAAQPEILAYANYVADKLDLRRDVLFNTRATTMRYDDARALWRVETEGGEVFEVTYLVMATGPLSVPKGIDVPGAERFGGELYLSGRWPHHTVDFAGKRVGVIGTGSTGIQIVPVVAQQAQALTVFQRTPSFTLPMRNRKLDAGYVAQIKEHYPQLRALARNSFTGGVRAITSRPLFSVSVAERERLMSDAWDRGGLEFLGLFSDLLFNQQANDIVADFVRRKIAETVHDPETAATLTPHGYPIFARRPCLDSGYYETFNRDNVTLVDCLTDPIQEITATGIRTATAHIDLDVIIGATGYDGLTGAMMAVDITGRDGRSLREKWAGGAQSYLGLMMAGFPNLFMIAGANGPSALANFVLLNEQNADWICDCIDHLRAHALPGIEPRPEAESAYMHTVVAIAEQSLMPKANTWYTGTNIAGKPRFFPIFAGGLNKYREMCADEVANGFPGFVTTRADADA</sequence>
<name>A0ABT3H185_9RHOB</name>
<keyword evidence="9" id="KW-1185">Reference proteome</keyword>
<keyword evidence="4" id="KW-0274">FAD</keyword>
<organism evidence="8 9">
    <name type="scientific">Pararhodobacter zhoushanensis</name>
    <dbReference type="NCBI Taxonomy" id="2479545"/>
    <lineage>
        <taxon>Bacteria</taxon>
        <taxon>Pseudomonadati</taxon>
        <taxon>Pseudomonadota</taxon>
        <taxon>Alphaproteobacteria</taxon>
        <taxon>Rhodobacterales</taxon>
        <taxon>Paracoccaceae</taxon>
        <taxon>Pararhodobacter</taxon>
    </lineage>
</organism>
<evidence type="ECO:0000256" key="6">
    <source>
        <dbReference type="ARBA" id="ARBA00023002"/>
    </source>
</evidence>
<keyword evidence="7" id="KW-0503">Monooxygenase</keyword>
<evidence type="ECO:0000256" key="2">
    <source>
        <dbReference type="ARBA" id="ARBA00010139"/>
    </source>
</evidence>
<evidence type="ECO:0000256" key="4">
    <source>
        <dbReference type="ARBA" id="ARBA00022827"/>
    </source>
</evidence>
<dbReference type="Gene3D" id="3.50.50.60">
    <property type="entry name" value="FAD/NAD(P)-binding domain"/>
    <property type="match status" value="2"/>
</dbReference>
<evidence type="ECO:0000256" key="3">
    <source>
        <dbReference type="ARBA" id="ARBA00022630"/>
    </source>
</evidence>
<dbReference type="PRINTS" id="PR00411">
    <property type="entry name" value="PNDRDTASEI"/>
</dbReference>
<dbReference type="PANTHER" id="PTHR43098:SF3">
    <property type="entry name" value="L-ORNITHINE N(5)-MONOOXYGENASE-RELATED"/>
    <property type="match status" value="1"/>
</dbReference>
<proteinExistence type="inferred from homology"/>